<dbReference type="GeneID" id="27321872"/>
<dbReference type="InterPro" id="IPR036396">
    <property type="entry name" value="Cyt_P450_sf"/>
</dbReference>
<comment type="subcellular location">
    <subcellularLocation>
        <location evidence="2">Membrane</location>
    </subcellularLocation>
</comment>
<dbReference type="Proteomes" id="UP000054302">
    <property type="component" value="Unassembled WGS sequence"/>
</dbReference>
<dbReference type="PRINTS" id="PR00385">
    <property type="entry name" value="P450"/>
</dbReference>
<evidence type="ECO:0000256" key="12">
    <source>
        <dbReference type="PIRSR" id="PIRSR602401-1"/>
    </source>
</evidence>
<evidence type="ECO:0000256" key="2">
    <source>
        <dbReference type="ARBA" id="ARBA00004370"/>
    </source>
</evidence>
<keyword evidence="7 13" id="KW-1133">Transmembrane helix</keyword>
<keyword evidence="8" id="KW-0560">Oxidoreductase</keyword>
<reference evidence="14 15" key="1">
    <citation type="submission" date="2015-01" db="EMBL/GenBank/DDBJ databases">
        <title>The Genome Sequence of Exophiala mesophila CBS40295.</title>
        <authorList>
            <consortium name="The Broad Institute Genomics Platform"/>
            <person name="Cuomo C."/>
            <person name="de Hoog S."/>
            <person name="Gorbushina A."/>
            <person name="Stielow B."/>
            <person name="Teixiera M."/>
            <person name="Abouelleil A."/>
            <person name="Chapman S.B."/>
            <person name="Priest M."/>
            <person name="Young S.K."/>
            <person name="Wortman J."/>
            <person name="Nusbaum C."/>
            <person name="Birren B."/>
        </authorList>
    </citation>
    <scope>NUCLEOTIDE SEQUENCE [LARGE SCALE GENOMIC DNA]</scope>
    <source>
        <strain evidence="14 15">CBS 40295</strain>
    </source>
</reference>
<evidence type="ECO:0000256" key="11">
    <source>
        <dbReference type="ARBA" id="ARBA00023136"/>
    </source>
</evidence>
<sequence>MDTRTMVLYPFLLGVASHLGWFMHGEHHKLTLRYFQALLGLPPLALMLLIFRAWPFSTALMSTFRFTNAYLTGLYGSPPLAKYSELWHVWTATQRTRNFEDIDDLHAKYGDFVRIGPSELSVIHPDSMELVHGPNSKCTKAEWYDNSPGLTSLHQTRSKKLHDRRRRTWARGFSAQALRNYEPRVDVYTDSLVKQVEAHSGQPLDVSRWFNYYSFDVMGDLAYGKSFSMLETGKSHWAIDVLNGGVAHVGTIGQSTWLTRLFAQMPIITRDFQRFLVFCEDMINERAKQEKELPDIATWILQSPKMENSGYSEQGWLTGDSRLIIVAGSDTTASTLTYLFYHLAEDPERVKKLRHEVDALDGDFSSIALEKLEYLNGLINETLRLHPPVPSGVPRKTPPEGMQIGSTFVPGGVTVKIPYYTIQRDNRNFEHALEFIPERWCDTSIKDQNHSAYAPFSRGPYSCIGKQLALMEIRAVTARMMSKLDVSFGPGEDGSNLVNETHDCFTLHLAPLNLKFEDRK</sequence>
<keyword evidence="6 12" id="KW-0479">Metal-binding</keyword>
<evidence type="ECO:0000313" key="14">
    <source>
        <dbReference type="EMBL" id="KIV92758.1"/>
    </source>
</evidence>
<keyword evidence="4 12" id="KW-0349">Heme</keyword>
<dbReference type="PANTHER" id="PTHR24305">
    <property type="entry name" value="CYTOCHROME P450"/>
    <property type="match status" value="1"/>
</dbReference>
<evidence type="ECO:0000256" key="13">
    <source>
        <dbReference type="SAM" id="Phobius"/>
    </source>
</evidence>
<dbReference type="PRINTS" id="PR00463">
    <property type="entry name" value="EP450I"/>
</dbReference>
<evidence type="ECO:0000256" key="7">
    <source>
        <dbReference type="ARBA" id="ARBA00022989"/>
    </source>
</evidence>
<proteinExistence type="inferred from homology"/>
<dbReference type="OMA" id="YNCVGQK"/>
<dbReference type="GO" id="GO:0016020">
    <property type="term" value="C:membrane"/>
    <property type="evidence" value="ECO:0007669"/>
    <property type="project" value="UniProtKB-SubCell"/>
</dbReference>
<name>A0A0D2A103_EXOME</name>
<dbReference type="GO" id="GO:1902181">
    <property type="term" value="P:verruculogen biosynthetic process"/>
    <property type="evidence" value="ECO:0007669"/>
    <property type="project" value="UniProtKB-ARBA"/>
</dbReference>
<dbReference type="FunFam" id="1.10.630.10:FF:000063">
    <property type="entry name" value="Cytochrome P450 monooxygenase"/>
    <property type="match status" value="1"/>
</dbReference>
<evidence type="ECO:0000256" key="8">
    <source>
        <dbReference type="ARBA" id="ARBA00023002"/>
    </source>
</evidence>
<keyword evidence="9 12" id="KW-0408">Iron</keyword>
<dbReference type="CDD" id="cd11061">
    <property type="entry name" value="CYP67-like"/>
    <property type="match status" value="1"/>
</dbReference>
<keyword evidence="10" id="KW-0503">Monooxygenase</keyword>
<dbReference type="InterPro" id="IPR050121">
    <property type="entry name" value="Cytochrome_P450_monoxygenase"/>
</dbReference>
<evidence type="ECO:0000256" key="6">
    <source>
        <dbReference type="ARBA" id="ARBA00022723"/>
    </source>
</evidence>
<dbReference type="RefSeq" id="XP_016224332.1">
    <property type="nucleotide sequence ID" value="XM_016368544.1"/>
</dbReference>
<accession>A0A0D2A103</accession>
<feature type="transmembrane region" description="Helical" evidence="13">
    <location>
        <begin position="6"/>
        <end position="23"/>
    </location>
</feature>
<dbReference type="STRING" id="212818.A0A0D2A103"/>
<dbReference type="VEuPathDB" id="FungiDB:PV10_04027"/>
<evidence type="ECO:0000256" key="3">
    <source>
        <dbReference type="ARBA" id="ARBA00010617"/>
    </source>
</evidence>
<gene>
    <name evidence="14" type="ORF">PV10_04027</name>
</gene>
<evidence type="ECO:0000256" key="5">
    <source>
        <dbReference type="ARBA" id="ARBA00022692"/>
    </source>
</evidence>
<dbReference type="PANTHER" id="PTHR24305:SF187">
    <property type="entry name" value="P450, PUTATIVE (EUROFUNG)-RELATED"/>
    <property type="match status" value="1"/>
</dbReference>
<evidence type="ECO:0000313" key="15">
    <source>
        <dbReference type="Proteomes" id="UP000054302"/>
    </source>
</evidence>
<dbReference type="GO" id="GO:0016705">
    <property type="term" value="F:oxidoreductase activity, acting on paired donors, with incorporation or reduction of molecular oxygen"/>
    <property type="evidence" value="ECO:0007669"/>
    <property type="project" value="InterPro"/>
</dbReference>
<dbReference type="InterPro" id="IPR002401">
    <property type="entry name" value="Cyt_P450_E_grp-I"/>
</dbReference>
<comment type="cofactor">
    <cofactor evidence="1 12">
        <name>heme</name>
        <dbReference type="ChEBI" id="CHEBI:30413"/>
    </cofactor>
</comment>
<dbReference type="GO" id="GO:0020037">
    <property type="term" value="F:heme binding"/>
    <property type="evidence" value="ECO:0007669"/>
    <property type="project" value="InterPro"/>
</dbReference>
<dbReference type="HOGENOM" id="CLU_001570_14_10_1"/>
<evidence type="ECO:0000256" key="10">
    <source>
        <dbReference type="ARBA" id="ARBA00023033"/>
    </source>
</evidence>
<feature type="transmembrane region" description="Helical" evidence="13">
    <location>
        <begin position="35"/>
        <end position="54"/>
    </location>
</feature>
<dbReference type="GO" id="GO:0005506">
    <property type="term" value="F:iron ion binding"/>
    <property type="evidence" value="ECO:0007669"/>
    <property type="project" value="InterPro"/>
</dbReference>
<keyword evidence="15" id="KW-1185">Reference proteome</keyword>
<feature type="binding site" description="axial binding residue" evidence="12">
    <location>
        <position position="463"/>
    </location>
    <ligand>
        <name>heme</name>
        <dbReference type="ChEBI" id="CHEBI:30413"/>
    </ligand>
    <ligandPart>
        <name>Fe</name>
        <dbReference type="ChEBI" id="CHEBI:18248"/>
    </ligandPart>
</feature>
<dbReference type="GO" id="GO:0004497">
    <property type="term" value="F:monooxygenase activity"/>
    <property type="evidence" value="ECO:0007669"/>
    <property type="project" value="UniProtKB-KW"/>
</dbReference>
<dbReference type="SUPFAM" id="SSF48264">
    <property type="entry name" value="Cytochrome P450"/>
    <property type="match status" value="1"/>
</dbReference>
<dbReference type="AlphaFoldDB" id="A0A0D2A103"/>
<dbReference type="OrthoDB" id="6692864at2759"/>
<dbReference type="Pfam" id="PF00067">
    <property type="entry name" value="p450"/>
    <property type="match status" value="1"/>
</dbReference>
<organism evidence="14 15">
    <name type="scientific">Exophiala mesophila</name>
    <name type="common">Black yeast-like fungus</name>
    <dbReference type="NCBI Taxonomy" id="212818"/>
    <lineage>
        <taxon>Eukaryota</taxon>
        <taxon>Fungi</taxon>
        <taxon>Dikarya</taxon>
        <taxon>Ascomycota</taxon>
        <taxon>Pezizomycotina</taxon>
        <taxon>Eurotiomycetes</taxon>
        <taxon>Chaetothyriomycetidae</taxon>
        <taxon>Chaetothyriales</taxon>
        <taxon>Herpotrichiellaceae</taxon>
        <taxon>Exophiala</taxon>
    </lineage>
</organism>
<protein>
    <submittedName>
        <fullName evidence="14">Uncharacterized protein</fullName>
    </submittedName>
</protein>
<dbReference type="InterPro" id="IPR001128">
    <property type="entry name" value="Cyt_P450"/>
</dbReference>
<evidence type="ECO:0000256" key="4">
    <source>
        <dbReference type="ARBA" id="ARBA00022617"/>
    </source>
</evidence>
<evidence type="ECO:0000256" key="9">
    <source>
        <dbReference type="ARBA" id="ARBA00023004"/>
    </source>
</evidence>
<dbReference type="EMBL" id="KN847522">
    <property type="protein sequence ID" value="KIV92758.1"/>
    <property type="molecule type" value="Genomic_DNA"/>
</dbReference>
<dbReference type="Gene3D" id="1.10.630.10">
    <property type="entry name" value="Cytochrome P450"/>
    <property type="match status" value="1"/>
</dbReference>
<evidence type="ECO:0000256" key="1">
    <source>
        <dbReference type="ARBA" id="ARBA00001971"/>
    </source>
</evidence>
<keyword evidence="5 13" id="KW-0812">Transmembrane</keyword>
<comment type="similarity">
    <text evidence="3">Belongs to the cytochrome P450 family.</text>
</comment>
<keyword evidence="11 13" id="KW-0472">Membrane</keyword>